<dbReference type="STRING" id="1844006.PhaeoP97_00938"/>
<keyword evidence="3 5" id="KW-0547">Nucleotide-binding</keyword>
<evidence type="ECO:0000256" key="8">
    <source>
        <dbReference type="SAM" id="MobiDB-lite"/>
    </source>
</evidence>
<evidence type="ECO:0000256" key="2">
    <source>
        <dbReference type="ARBA" id="ARBA00022490"/>
    </source>
</evidence>
<dbReference type="SMART" id="SM00865">
    <property type="entry name" value="Tubulin_C"/>
    <property type="match status" value="1"/>
</dbReference>
<evidence type="ECO:0000256" key="1">
    <source>
        <dbReference type="ARBA" id="ARBA00009690"/>
    </source>
</evidence>
<feature type="binding site" evidence="5">
    <location>
        <position position="146"/>
    </location>
    <ligand>
        <name>GTP</name>
        <dbReference type="ChEBI" id="CHEBI:37565"/>
    </ligand>
</feature>
<dbReference type="InterPro" id="IPR008280">
    <property type="entry name" value="Tub_FtsZ_C"/>
</dbReference>
<organism evidence="11 12">
    <name type="scientific">Phaeobacter porticola</name>
    <dbReference type="NCBI Taxonomy" id="1844006"/>
    <lineage>
        <taxon>Bacteria</taxon>
        <taxon>Pseudomonadati</taxon>
        <taxon>Pseudomonadota</taxon>
        <taxon>Alphaproteobacteria</taxon>
        <taxon>Rhodobacterales</taxon>
        <taxon>Roseobacteraceae</taxon>
        <taxon>Phaeobacter</taxon>
    </lineage>
</organism>
<feature type="compositionally biased region" description="Low complexity" evidence="8">
    <location>
        <begin position="483"/>
        <end position="504"/>
    </location>
</feature>
<dbReference type="SUPFAM" id="SSF55307">
    <property type="entry name" value="Tubulin C-terminal domain-like"/>
    <property type="match status" value="1"/>
</dbReference>
<comment type="subcellular location">
    <subcellularLocation>
        <location evidence="5">Cytoplasm</location>
    </subcellularLocation>
    <text evidence="5">Assembles at midcell at the inner surface of the cytoplasmic membrane.</text>
</comment>
<comment type="subunit">
    <text evidence="5">Homodimer. Polymerizes to form a dynamic ring structure in a strictly GTP-dependent manner. Interacts directly with several other division proteins.</text>
</comment>
<protein>
    <recommendedName>
        <fullName evidence="5 6">Cell division protein FtsZ</fullName>
    </recommendedName>
</protein>
<dbReference type="OrthoDB" id="9813375at2"/>
<comment type="similarity">
    <text evidence="1 5 7">Belongs to the FtsZ family.</text>
</comment>
<feature type="domain" description="Tubulin/FtsZ 2-layer sandwich" evidence="10">
    <location>
        <begin position="210"/>
        <end position="328"/>
    </location>
</feature>
<feature type="domain" description="Tubulin/FtsZ GTPase" evidence="9">
    <location>
        <begin position="16"/>
        <end position="208"/>
    </location>
</feature>
<dbReference type="KEGG" id="php:PhaeoP97_00938"/>
<dbReference type="InterPro" id="IPR037103">
    <property type="entry name" value="Tubulin/FtsZ-like_C"/>
</dbReference>
<feature type="binding site" evidence="5">
    <location>
        <begin position="111"/>
        <end position="113"/>
    </location>
    <ligand>
        <name>GTP</name>
        <dbReference type="ChEBI" id="CHEBI:37565"/>
    </ligand>
</feature>
<dbReference type="InterPro" id="IPR045061">
    <property type="entry name" value="FtsZ/CetZ"/>
</dbReference>
<dbReference type="SMART" id="SM00864">
    <property type="entry name" value="Tubulin"/>
    <property type="match status" value="1"/>
</dbReference>
<evidence type="ECO:0000256" key="3">
    <source>
        <dbReference type="ARBA" id="ARBA00022741"/>
    </source>
</evidence>
<dbReference type="HAMAP" id="MF_00909">
    <property type="entry name" value="FtsZ"/>
    <property type="match status" value="1"/>
</dbReference>
<reference evidence="12" key="1">
    <citation type="submission" date="2016-07" db="EMBL/GenBank/DDBJ databases">
        <title>Phaeobacter portensis sp. nov., a tropodithietic acid producing bacterium isolated from a German harbor.</title>
        <authorList>
            <person name="Freese H.M."/>
            <person name="Bunk B."/>
            <person name="Breider S."/>
            <person name="Brinkhoff T."/>
        </authorList>
    </citation>
    <scope>NUCLEOTIDE SEQUENCE [LARGE SCALE GENOMIC DNA]</scope>
    <source>
        <strain evidence="12">P97</strain>
    </source>
</reference>
<feature type="compositionally biased region" description="Low complexity" evidence="8">
    <location>
        <begin position="526"/>
        <end position="576"/>
    </location>
</feature>
<dbReference type="PRINTS" id="PR00423">
    <property type="entry name" value="CELLDVISFTSZ"/>
</dbReference>
<feature type="binding site" evidence="5">
    <location>
        <begin position="24"/>
        <end position="28"/>
    </location>
    <ligand>
        <name>GTP</name>
        <dbReference type="ChEBI" id="CHEBI:37565"/>
    </ligand>
</feature>
<evidence type="ECO:0000256" key="7">
    <source>
        <dbReference type="RuleBase" id="RU000631"/>
    </source>
</evidence>
<dbReference type="PANTHER" id="PTHR30314:SF3">
    <property type="entry name" value="MITOCHONDRIAL DIVISION PROTEIN FSZA"/>
    <property type="match status" value="1"/>
</dbReference>
<dbReference type="GO" id="GO:0000917">
    <property type="term" value="P:division septum assembly"/>
    <property type="evidence" value="ECO:0007669"/>
    <property type="project" value="UniProtKB-KW"/>
</dbReference>
<evidence type="ECO:0000259" key="9">
    <source>
        <dbReference type="SMART" id="SM00864"/>
    </source>
</evidence>
<dbReference type="GO" id="GO:0003924">
    <property type="term" value="F:GTPase activity"/>
    <property type="evidence" value="ECO:0007669"/>
    <property type="project" value="UniProtKB-UniRule"/>
</dbReference>
<evidence type="ECO:0000313" key="11">
    <source>
        <dbReference type="EMBL" id="APG46365.1"/>
    </source>
</evidence>
<dbReference type="RefSeq" id="WP_072504080.1">
    <property type="nucleotide sequence ID" value="NZ_CP016364.1"/>
</dbReference>
<feature type="region of interest" description="Disordered" evidence="8">
    <location>
        <begin position="519"/>
        <end position="592"/>
    </location>
</feature>
<dbReference type="InterPro" id="IPR024757">
    <property type="entry name" value="FtsZ_C"/>
</dbReference>
<name>A0A1L3I2M9_9RHOB</name>
<dbReference type="Gene3D" id="3.40.50.1440">
    <property type="entry name" value="Tubulin/FtsZ, GTPase domain"/>
    <property type="match status" value="1"/>
</dbReference>
<evidence type="ECO:0000256" key="6">
    <source>
        <dbReference type="NCBIfam" id="TIGR00065"/>
    </source>
</evidence>
<dbReference type="InterPro" id="IPR018316">
    <property type="entry name" value="Tubulin/FtsZ_2-layer-sand-dom"/>
</dbReference>
<dbReference type="Gene3D" id="3.30.1330.20">
    <property type="entry name" value="Tubulin/FtsZ, C-terminal domain"/>
    <property type="match status" value="1"/>
</dbReference>
<dbReference type="PANTHER" id="PTHR30314">
    <property type="entry name" value="CELL DIVISION PROTEIN FTSZ-RELATED"/>
    <property type="match status" value="1"/>
</dbReference>
<proteinExistence type="inferred from homology"/>
<keyword evidence="5 7" id="KW-0717">Septation</keyword>
<sequence>MTLNLSMPGQEELKPRITVFGVGGAGGNAVNNMIDKQLDGVDFVVANTDAQALQQSASKSRVQLGIKVTEGLGAGARPSVGSAAAEESIEQIVDHLAGAHMCFITAGMGGGTGTGAAPIIAQAARELGVLTVGVVTKPFQFEGNKRMRQAEEGVEALQKVVDTLIIIPNQNLFRLANEKTTFTEAFSMADDVLYQGVKGVTDLMVRPGLINLDFADVRAVMDEMGKAMMGTGEAEGEDRAVQAAEKAIANPLLDEISLKGAKGVLINITGAHDLTLFELDEAANRIREEVDPNANIIVGSTLDTDMEGKMRVSVVATGIDAVDVHSDLPVPRRPMSAPLKQTVSVEDSRATAPLELSTPVEQPIAASAEAVTGQEEPSLFSDFDNGQAAAEGHYEEVLEEPGEQLGADGLPAPAYQAPSSVPEFQPQSNVATNQAESFIAPKAPAPGTPSPEAIVRLQAAAQRAQPQQPMQQRPSIDAVQTRAPQPQQVQQQQPQQQQPAAAGQEQRRFGLNSLIHRMTGNTAEGQQPATPQQPARQQPTMQQAPAQQPMPVHQPQVAHQTQQAAPAAQPQRQVNPEQERIEIPAFLRRQAN</sequence>
<dbReference type="CDD" id="cd02201">
    <property type="entry name" value="FtsZ_type1"/>
    <property type="match status" value="1"/>
</dbReference>
<dbReference type="GO" id="GO:0005525">
    <property type="term" value="F:GTP binding"/>
    <property type="evidence" value="ECO:0007669"/>
    <property type="project" value="UniProtKB-UniRule"/>
</dbReference>
<dbReference type="GO" id="GO:0005737">
    <property type="term" value="C:cytoplasm"/>
    <property type="evidence" value="ECO:0007669"/>
    <property type="project" value="UniProtKB-SubCell"/>
</dbReference>
<feature type="binding site" evidence="5">
    <location>
        <position position="190"/>
    </location>
    <ligand>
        <name>GTP</name>
        <dbReference type="ChEBI" id="CHEBI:37565"/>
    </ligand>
</feature>
<dbReference type="InterPro" id="IPR036525">
    <property type="entry name" value="Tubulin/FtsZ_GTPase_sf"/>
</dbReference>
<feature type="region of interest" description="Disordered" evidence="8">
    <location>
        <begin position="327"/>
        <end position="361"/>
    </location>
</feature>
<dbReference type="EMBL" id="CP016364">
    <property type="protein sequence ID" value="APG46365.1"/>
    <property type="molecule type" value="Genomic_DNA"/>
</dbReference>
<keyword evidence="5 7" id="KW-0132">Cell division</keyword>
<evidence type="ECO:0000313" key="12">
    <source>
        <dbReference type="Proteomes" id="UP000183859"/>
    </source>
</evidence>
<gene>
    <name evidence="5" type="primary">ftsZ</name>
    <name evidence="11" type="ORF">PhaeoP97_00938</name>
</gene>
<dbReference type="GO" id="GO:0032153">
    <property type="term" value="C:cell division site"/>
    <property type="evidence" value="ECO:0007669"/>
    <property type="project" value="UniProtKB-UniRule"/>
</dbReference>
<dbReference type="SUPFAM" id="SSF52490">
    <property type="entry name" value="Tubulin nucleotide-binding domain-like"/>
    <property type="match status" value="1"/>
</dbReference>
<feature type="compositionally biased region" description="Low complexity" evidence="8">
    <location>
        <begin position="459"/>
        <end position="474"/>
    </location>
</feature>
<dbReference type="FunFam" id="3.30.1330.20:FF:000011">
    <property type="entry name" value="Cell division protein FtsZ"/>
    <property type="match status" value="1"/>
</dbReference>
<dbReference type="Pfam" id="PF00091">
    <property type="entry name" value="Tubulin"/>
    <property type="match status" value="1"/>
</dbReference>
<feature type="binding site" evidence="5">
    <location>
        <position position="142"/>
    </location>
    <ligand>
        <name>GTP</name>
        <dbReference type="ChEBI" id="CHEBI:37565"/>
    </ligand>
</feature>
<dbReference type="InterPro" id="IPR003008">
    <property type="entry name" value="Tubulin_FtsZ_GTPase"/>
</dbReference>
<accession>A0A1L3I2M9</accession>
<evidence type="ECO:0000256" key="4">
    <source>
        <dbReference type="ARBA" id="ARBA00023134"/>
    </source>
</evidence>
<dbReference type="GO" id="GO:0051258">
    <property type="term" value="P:protein polymerization"/>
    <property type="evidence" value="ECO:0007669"/>
    <property type="project" value="UniProtKB-UniRule"/>
</dbReference>
<evidence type="ECO:0000256" key="5">
    <source>
        <dbReference type="HAMAP-Rule" id="MF_00909"/>
    </source>
</evidence>
<dbReference type="AlphaFoldDB" id="A0A1L3I2M9"/>
<keyword evidence="12" id="KW-1185">Reference proteome</keyword>
<dbReference type="Pfam" id="PF12327">
    <property type="entry name" value="FtsZ_C"/>
    <property type="match status" value="1"/>
</dbReference>
<feature type="region of interest" description="Disordered" evidence="8">
    <location>
        <begin position="399"/>
        <end position="432"/>
    </location>
</feature>
<dbReference type="FunFam" id="3.40.50.1440:FF:000001">
    <property type="entry name" value="Cell division protein FtsZ"/>
    <property type="match status" value="1"/>
</dbReference>
<keyword evidence="2 5" id="KW-0963">Cytoplasm</keyword>
<keyword evidence="5 7" id="KW-0131">Cell cycle</keyword>
<dbReference type="PROSITE" id="PS01134">
    <property type="entry name" value="FTSZ_1"/>
    <property type="match status" value="1"/>
</dbReference>
<dbReference type="PROSITE" id="PS01135">
    <property type="entry name" value="FTSZ_2"/>
    <property type="match status" value="1"/>
</dbReference>
<dbReference type="InterPro" id="IPR000158">
    <property type="entry name" value="Cell_div_FtsZ"/>
</dbReference>
<dbReference type="InterPro" id="IPR020805">
    <property type="entry name" value="Cell_div_FtsZ_CS"/>
</dbReference>
<dbReference type="GO" id="GO:0043093">
    <property type="term" value="P:FtsZ-dependent cytokinesis"/>
    <property type="evidence" value="ECO:0007669"/>
    <property type="project" value="UniProtKB-UniRule"/>
</dbReference>
<dbReference type="Proteomes" id="UP000183859">
    <property type="component" value="Chromosome"/>
</dbReference>
<evidence type="ECO:0000259" key="10">
    <source>
        <dbReference type="SMART" id="SM00865"/>
    </source>
</evidence>
<dbReference type="NCBIfam" id="TIGR00065">
    <property type="entry name" value="ftsZ"/>
    <property type="match status" value="1"/>
</dbReference>
<comment type="function">
    <text evidence="5 7">Essential cell division protein that forms a contractile ring structure (Z ring) at the future cell division site. The regulation of the ring assembly controls the timing and the location of cell division. One of the functions of the FtsZ ring is to recruit other cell division proteins to the septum to produce a new cell wall between the dividing cells. Binds GTP and shows GTPase activity.</text>
</comment>
<feature type="region of interest" description="Disordered" evidence="8">
    <location>
        <begin position="459"/>
        <end position="505"/>
    </location>
</feature>
<keyword evidence="4 5" id="KW-0342">GTP-binding</keyword>